<reference evidence="11 12" key="1">
    <citation type="submission" date="2020-07" db="EMBL/GenBank/DDBJ databases">
        <authorList>
            <person name="Criscuolo A."/>
        </authorList>
    </citation>
    <scope>NUCLEOTIDE SEQUENCE [LARGE SCALE GENOMIC DNA]</scope>
    <source>
        <strain evidence="12">CIP 111030</strain>
    </source>
</reference>
<dbReference type="EMBL" id="CAJEWE010000010">
    <property type="protein sequence ID" value="CAD2076760.1"/>
    <property type="molecule type" value="Genomic_DNA"/>
</dbReference>
<dbReference type="InterPro" id="IPR000192">
    <property type="entry name" value="Aminotrans_V_dom"/>
</dbReference>
<dbReference type="EC" id="2.8.1.7" evidence="3"/>
<evidence type="ECO:0000259" key="10">
    <source>
        <dbReference type="Pfam" id="PF00266"/>
    </source>
</evidence>
<organism evidence="11 12">
    <name type="scientific">Phocicoccus schoeneichii</name>
    <dbReference type="NCBI Taxonomy" id="1812261"/>
    <lineage>
        <taxon>Bacteria</taxon>
        <taxon>Bacillati</taxon>
        <taxon>Bacillota</taxon>
        <taxon>Bacilli</taxon>
        <taxon>Bacillales</taxon>
        <taxon>Salinicoccaceae</taxon>
        <taxon>Phocicoccus</taxon>
    </lineage>
</organism>
<dbReference type="PANTHER" id="PTHR11601">
    <property type="entry name" value="CYSTEINE DESULFURYLASE FAMILY MEMBER"/>
    <property type="match status" value="1"/>
</dbReference>
<comment type="catalytic activity">
    <reaction evidence="8">
        <text>(sulfur carrier)-H + L-cysteine = (sulfur carrier)-SH + L-alanine</text>
        <dbReference type="Rhea" id="RHEA:43892"/>
        <dbReference type="Rhea" id="RHEA-COMP:14737"/>
        <dbReference type="Rhea" id="RHEA-COMP:14739"/>
        <dbReference type="ChEBI" id="CHEBI:29917"/>
        <dbReference type="ChEBI" id="CHEBI:35235"/>
        <dbReference type="ChEBI" id="CHEBI:57972"/>
        <dbReference type="ChEBI" id="CHEBI:64428"/>
        <dbReference type="EC" id="2.8.1.7"/>
    </reaction>
</comment>
<dbReference type="Gene3D" id="3.40.640.10">
    <property type="entry name" value="Type I PLP-dependent aspartate aminotransferase-like (Major domain)"/>
    <property type="match status" value="1"/>
</dbReference>
<evidence type="ECO:0000256" key="5">
    <source>
        <dbReference type="ARBA" id="ARBA00022898"/>
    </source>
</evidence>
<dbReference type="Gene3D" id="3.90.1150.10">
    <property type="entry name" value="Aspartate Aminotransferase, domain 1"/>
    <property type="match status" value="1"/>
</dbReference>
<dbReference type="AlphaFoldDB" id="A0A6V7RG85"/>
<name>A0A6V7RG85_9BACL</name>
<keyword evidence="4" id="KW-0479">Metal-binding</keyword>
<dbReference type="Gene3D" id="1.10.260.50">
    <property type="match status" value="1"/>
</dbReference>
<keyword evidence="12" id="KW-1185">Reference proteome</keyword>
<evidence type="ECO:0000313" key="12">
    <source>
        <dbReference type="Proteomes" id="UP000521032"/>
    </source>
</evidence>
<dbReference type="GO" id="GO:0031071">
    <property type="term" value="F:cysteine desulfurase activity"/>
    <property type="evidence" value="ECO:0007669"/>
    <property type="project" value="UniProtKB-EC"/>
</dbReference>
<dbReference type="InterPro" id="IPR020578">
    <property type="entry name" value="Aminotrans_V_PyrdxlP_BS"/>
</dbReference>
<proteinExistence type="inferred from homology"/>
<evidence type="ECO:0000256" key="8">
    <source>
        <dbReference type="ARBA" id="ARBA00050776"/>
    </source>
</evidence>
<evidence type="ECO:0000256" key="1">
    <source>
        <dbReference type="ARBA" id="ARBA00001933"/>
    </source>
</evidence>
<evidence type="ECO:0000313" key="11">
    <source>
        <dbReference type="EMBL" id="CAD2076760.1"/>
    </source>
</evidence>
<accession>A0A6V7RG85</accession>
<comment type="cofactor">
    <cofactor evidence="1 9">
        <name>pyridoxal 5'-phosphate</name>
        <dbReference type="ChEBI" id="CHEBI:597326"/>
    </cofactor>
</comment>
<evidence type="ECO:0000256" key="6">
    <source>
        <dbReference type="ARBA" id="ARBA00023004"/>
    </source>
</evidence>
<dbReference type="InterPro" id="IPR015422">
    <property type="entry name" value="PyrdxlP-dep_Trfase_small"/>
</dbReference>
<dbReference type="Proteomes" id="UP000521032">
    <property type="component" value="Unassembled WGS sequence"/>
</dbReference>
<evidence type="ECO:0000256" key="9">
    <source>
        <dbReference type="RuleBase" id="RU004504"/>
    </source>
</evidence>
<feature type="domain" description="Aminotransferase class V" evidence="10">
    <location>
        <begin position="1"/>
        <end position="175"/>
    </location>
</feature>
<dbReference type="InterPro" id="IPR015424">
    <property type="entry name" value="PyrdxlP-dep_Trfase"/>
</dbReference>
<sequence>MSELDVDYMSISGHKIGAPKGIGLLYIKNGSKLNPLMYGGEQERGRRAGTENLIYAHAISVGVRKAVRDFDERSTTEQRLKELFLSELDSLGVPYELNASKKVSPHIVNIYLPFVTTDIMLTRLDLKDVYVSGGSACNAGTVQPSHMITEMYDEKRANQSIRVSLNYMTTEDEIKGAAQVFSEIFESLK</sequence>
<evidence type="ECO:0000256" key="4">
    <source>
        <dbReference type="ARBA" id="ARBA00022723"/>
    </source>
</evidence>
<keyword evidence="6" id="KW-0408">Iron</keyword>
<dbReference type="InterPro" id="IPR015421">
    <property type="entry name" value="PyrdxlP-dep_Trfase_major"/>
</dbReference>
<keyword evidence="7" id="KW-0411">Iron-sulfur</keyword>
<dbReference type="Pfam" id="PF00266">
    <property type="entry name" value="Aminotran_5"/>
    <property type="match status" value="1"/>
</dbReference>
<evidence type="ECO:0000256" key="2">
    <source>
        <dbReference type="ARBA" id="ARBA00006490"/>
    </source>
</evidence>
<evidence type="ECO:0000256" key="7">
    <source>
        <dbReference type="ARBA" id="ARBA00023014"/>
    </source>
</evidence>
<keyword evidence="5" id="KW-0663">Pyridoxal phosphate</keyword>
<comment type="caution">
    <text evidence="11">The sequence shown here is derived from an EMBL/GenBank/DDBJ whole genome shotgun (WGS) entry which is preliminary data.</text>
</comment>
<dbReference type="GO" id="GO:0051536">
    <property type="term" value="F:iron-sulfur cluster binding"/>
    <property type="evidence" value="ECO:0007669"/>
    <property type="project" value="UniProtKB-KW"/>
</dbReference>
<dbReference type="PANTHER" id="PTHR11601:SF34">
    <property type="entry name" value="CYSTEINE DESULFURASE"/>
    <property type="match status" value="1"/>
</dbReference>
<evidence type="ECO:0000256" key="3">
    <source>
        <dbReference type="ARBA" id="ARBA00012239"/>
    </source>
</evidence>
<protein>
    <recommendedName>
        <fullName evidence="3">cysteine desulfurase</fullName>
        <ecNumber evidence="3">2.8.1.7</ecNumber>
    </recommendedName>
</protein>
<comment type="similarity">
    <text evidence="2">Belongs to the class-V pyridoxal-phosphate-dependent aminotransferase family. NifS/IscS subfamily.</text>
</comment>
<dbReference type="PROSITE" id="PS00595">
    <property type="entry name" value="AA_TRANSFER_CLASS_5"/>
    <property type="match status" value="1"/>
</dbReference>
<gene>
    <name evidence="11" type="primary">iscS_2</name>
    <name evidence="11" type="ORF">JEOSCH030_01141</name>
</gene>
<dbReference type="GO" id="GO:0046872">
    <property type="term" value="F:metal ion binding"/>
    <property type="evidence" value="ECO:0007669"/>
    <property type="project" value="UniProtKB-KW"/>
</dbReference>
<dbReference type="SUPFAM" id="SSF53383">
    <property type="entry name" value="PLP-dependent transferases"/>
    <property type="match status" value="1"/>
</dbReference>